<keyword evidence="1" id="KW-0175">Coiled coil</keyword>
<gene>
    <name evidence="3" type="ORF">Tco_0628449</name>
</gene>
<reference evidence="3" key="2">
    <citation type="submission" date="2022-01" db="EMBL/GenBank/DDBJ databases">
        <authorList>
            <person name="Yamashiro T."/>
            <person name="Shiraishi A."/>
            <person name="Satake H."/>
            <person name="Nakayama K."/>
        </authorList>
    </citation>
    <scope>NUCLEOTIDE SEQUENCE</scope>
</reference>
<dbReference type="EMBL" id="BQNB010008845">
    <property type="protein sequence ID" value="GJS55087.1"/>
    <property type="molecule type" value="Genomic_DNA"/>
</dbReference>
<evidence type="ECO:0000313" key="4">
    <source>
        <dbReference type="Proteomes" id="UP001151760"/>
    </source>
</evidence>
<feature type="region of interest" description="Disordered" evidence="2">
    <location>
        <begin position="244"/>
        <end position="265"/>
    </location>
</feature>
<evidence type="ECO:0000313" key="3">
    <source>
        <dbReference type="EMBL" id="GJS55087.1"/>
    </source>
</evidence>
<evidence type="ECO:0000256" key="2">
    <source>
        <dbReference type="SAM" id="MobiDB-lite"/>
    </source>
</evidence>
<dbReference type="CDD" id="cd22265">
    <property type="entry name" value="UDM1_RNF168"/>
    <property type="match status" value="1"/>
</dbReference>
<organism evidence="3 4">
    <name type="scientific">Tanacetum coccineum</name>
    <dbReference type="NCBI Taxonomy" id="301880"/>
    <lineage>
        <taxon>Eukaryota</taxon>
        <taxon>Viridiplantae</taxon>
        <taxon>Streptophyta</taxon>
        <taxon>Embryophyta</taxon>
        <taxon>Tracheophyta</taxon>
        <taxon>Spermatophyta</taxon>
        <taxon>Magnoliopsida</taxon>
        <taxon>eudicotyledons</taxon>
        <taxon>Gunneridae</taxon>
        <taxon>Pentapetalae</taxon>
        <taxon>asterids</taxon>
        <taxon>campanulids</taxon>
        <taxon>Asterales</taxon>
        <taxon>Asteraceae</taxon>
        <taxon>Asteroideae</taxon>
        <taxon>Anthemideae</taxon>
        <taxon>Anthemidinae</taxon>
        <taxon>Tanacetum</taxon>
    </lineage>
</organism>
<evidence type="ECO:0000256" key="1">
    <source>
        <dbReference type="SAM" id="Coils"/>
    </source>
</evidence>
<feature type="region of interest" description="Disordered" evidence="2">
    <location>
        <begin position="530"/>
        <end position="566"/>
    </location>
</feature>
<feature type="coiled-coil region" evidence="1">
    <location>
        <begin position="418"/>
        <end position="445"/>
    </location>
</feature>
<sequence length="871" mass="99215">MTTLPFADTHNLVAFLDKPAESEGFEQIVDFLNASSIRYALTVNPIIYTSCIQQFWATTKVKTVNGEVQLQALVDGKKVILTETSNMDSSVKFLMYPRFLQVFLNQQAGDMSNHKRIYVTPSHTKKVFGNMKREGKGFSGRVTPLFPTMMVQAQEEIANEAANEENVLTHSNDPLLSGEDSLKLNDLMEIYTKLQQRVLDLELLRRLKKEISSLKLRVKRLEKKGGSRTHKLKRLFKVGRSAQVGSSEDEGLGNQEDASKQGRKIDDIDKDAEVTLVDEGSQGRVLPYGDFDDLVFDTTILDGEEVFAGQDVVEKEVSTADPVTTASEVVTTASVEVSAATTTTTTAITKSTTILAPLTIPKAKRITFRDPGESTRRTKLTSIPSNIKDKGKAKMVEPEKPLKMKEQIRLDEELPFKLQAEEEKQARLAREKDKEQDKLTDEEKARLFVELLEKRKKHFAALRAQENRNKPPTKAQKKSTMSTYLKHMAGYKQSQLKNNSFIEIQKLFDIAMTRVNMFVDMDTELVKESSKKAEAEMAQESSSKRVGDELEQEHSKKQKMEDDKETAELQSMMEVIPDEEEVVVDAIPLATKPPSIVDWKIIKEGKIGYYQIIRADGNSKRYSSMIQMLKNFNRKDFETLWKLVKAKHGNTRPEEGYERVLWGDLKTILSIMFQDMHLFMLVEKRYPLTPATNTEMFFVRFSQYNLGLYKLSKIYSIGINTQSSNTEVVCTKEDDGEVMFIELIKNNDDSSDGEPEEEGSTTTEGVGAEYFDIFPTRSELAYHKYLMCSPILSIFLRNPIITEGRPSNLKIPCNIRHVHVEKAYIDLNSPLNIMTRMMYNWIMRRKLNPRENSNRGVSKFTGRIKGMHVFI</sequence>
<comment type="caution">
    <text evidence="3">The sequence shown here is derived from an EMBL/GenBank/DDBJ whole genome shotgun (WGS) entry which is preliminary data.</text>
</comment>
<protein>
    <submittedName>
        <fullName evidence="3">Uncharacterized protein</fullName>
    </submittedName>
</protein>
<name>A0ABQ4WQC9_9ASTR</name>
<reference evidence="3" key="1">
    <citation type="journal article" date="2022" name="Int. J. Mol. Sci.">
        <title>Draft Genome of Tanacetum Coccineum: Genomic Comparison of Closely Related Tanacetum-Family Plants.</title>
        <authorList>
            <person name="Yamashiro T."/>
            <person name="Shiraishi A."/>
            <person name="Nakayama K."/>
            <person name="Satake H."/>
        </authorList>
    </citation>
    <scope>NUCLEOTIDE SEQUENCE</scope>
</reference>
<accession>A0ABQ4WQC9</accession>
<proteinExistence type="predicted"/>
<feature type="compositionally biased region" description="Basic and acidic residues" evidence="2">
    <location>
        <begin position="542"/>
        <end position="562"/>
    </location>
</feature>
<feature type="coiled-coil region" evidence="1">
    <location>
        <begin position="184"/>
        <end position="224"/>
    </location>
</feature>
<dbReference type="Proteomes" id="UP001151760">
    <property type="component" value="Unassembled WGS sequence"/>
</dbReference>
<keyword evidence="4" id="KW-1185">Reference proteome</keyword>